<reference evidence="3" key="1">
    <citation type="submission" date="2016-10" db="EMBL/GenBank/DDBJ databases">
        <authorList>
            <person name="Varghese N."/>
            <person name="Submissions S."/>
        </authorList>
    </citation>
    <scope>NUCLEOTIDE SEQUENCE [LARGE SCALE GENOMIC DNA]</scope>
    <source>
        <strain evidence="3">DSM 17038</strain>
    </source>
</reference>
<name>A0A1I2N1Y8_9FIRM</name>
<dbReference type="SUPFAM" id="SSF54637">
    <property type="entry name" value="Thioesterase/thiol ester dehydrase-isomerase"/>
    <property type="match status" value="1"/>
</dbReference>
<accession>A0A1I2N1Y8</accession>
<evidence type="ECO:0000259" key="1">
    <source>
        <dbReference type="Pfam" id="PF01575"/>
    </source>
</evidence>
<organism evidence="2 3">
    <name type="scientific">Desulfotruncus arcticus DSM 17038</name>
    <dbReference type="NCBI Taxonomy" id="1121424"/>
    <lineage>
        <taxon>Bacteria</taxon>
        <taxon>Bacillati</taxon>
        <taxon>Bacillota</taxon>
        <taxon>Clostridia</taxon>
        <taxon>Eubacteriales</taxon>
        <taxon>Desulfallaceae</taxon>
        <taxon>Desulfotruncus</taxon>
    </lineage>
</organism>
<gene>
    <name evidence="2" type="ORF">SAMN05660649_00310</name>
</gene>
<dbReference type="Pfam" id="PF01575">
    <property type="entry name" value="MaoC_dehydratas"/>
    <property type="match status" value="1"/>
</dbReference>
<dbReference type="EMBL" id="FOOX01000001">
    <property type="protein sequence ID" value="SFF97895.1"/>
    <property type="molecule type" value="Genomic_DNA"/>
</dbReference>
<dbReference type="InterPro" id="IPR002539">
    <property type="entry name" value="MaoC-like_dom"/>
</dbReference>
<evidence type="ECO:0000313" key="3">
    <source>
        <dbReference type="Proteomes" id="UP000199337"/>
    </source>
</evidence>
<evidence type="ECO:0000313" key="2">
    <source>
        <dbReference type="EMBL" id="SFF97895.1"/>
    </source>
</evidence>
<dbReference type="STRING" id="341036.SAMN05660649_00310"/>
<dbReference type="AlphaFoldDB" id="A0A1I2N1Y8"/>
<feature type="domain" description="MaoC-like" evidence="1">
    <location>
        <begin position="17"/>
        <end position="120"/>
    </location>
</feature>
<dbReference type="InterPro" id="IPR052342">
    <property type="entry name" value="MCH/BMMD"/>
</dbReference>
<keyword evidence="3" id="KW-1185">Reference proteome</keyword>
<dbReference type="PANTHER" id="PTHR43664:SF1">
    <property type="entry name" value="BETA-METHYLMALYL-COA DEHYDRATASE"/>
    <property type="match status" value="1"/>
</dbReference>
<dbReference type="RefSeq" id="WP_092468019.1">
    <property type="nucleotide sequence ID" value="NZ_FOOX01000001.1"/>
</dbReference>
<dbReference type="InterPro" id="IPR029069">
    <property type="entry name" value="HotDog_dom_sf"/>
</dbReference>
<dbReference type="Proteomes" id="UP000199337">
    <property type="component" value="Unassembled WGS sequence"/>
</dbReference>
<dbReference type="OrthoDB" id="9801625at2"/>
<proteinExistence type="predicted"/>
<sequence length="144" mass="15990">MLSSYYEDLNVGDCWASRGRTITETDIVLFAAFSGDWYQLHTDREWAAKSPFGQRIAHGLLVLSVSSGLWDLSGGTVVAFYGMDNVRFTAPTLIGDTIHAELEVLEKKDKGSNQGLVKIKQEIKNQDGKTVMAAILQLLIKKRI</sequence>
<dbReference type="PANTHER" id="PTHR43664">
    <property type="entry name" value="MONOAMINE OXIDASE-RELATED"/>
    <property type="match status" value="1"/>
</dbReference>
<dbReference type="Gene3D" id="3.10.129.10">
    <property type="entry name" value="Hotdog Thioesterase"/>
    <property type="match status" value="1"/>
</dbReference>
<protein>
    <submittedName>
        <fullName evidence="2">Acyl dehydratase</fullName>
    </submittedName>
</protein>